<dbReference type="GeneID" id="17326565"/>
<sequence length="57" mass="6296">MSSWECYCRTEGAREGDGIDDALSSNIMLGTSGVGRWRVQAEGVWRLVACSDVDSRR</sequence>
<dbReference type="RefSeq" id="XP_005718845.1">
    <property type="nucleotide sequence ID" value="XM_005718788.1"/>
</dbReference>
<evidence type="ECO:0000313" key="2">
    <source>
        <dbReference type="Proteomes" id="UP000012073"/>
    </source>
</evidence>
<gene>
    <name evidence="1" type="ORF">CHC_T00001298001</name>
</gene>
<evidence type="ECO:0000313" key="1">
    <source>
        <dbReference type="EMBL" id="CDF38940.1"/>
    </source>
</evidence>
<dbReference type="Gramene" id="CDF38940">
    <property type="protein sequence ID" value="CDF38940"/>
    <property type="gene ID" value="CHC_T00001298001"/>
</dbReference>
<dbReference type="EMBL" id="HG001977">
    <property type="protein sequence ID" value="CDF38940.1"/>
    <property type="molecule type" value="Genomic_DNA"/>
</dbReference>
<keyword evidence="2" id="KW-1185">Reference proteome</keyword>
<reference evidence="2" key="1">
    <citation type="journal article" date="2013" name="Proc. Natl. Acad. Sci. U.S.A.">
        <title>Genome structure and metabolic features in the red seaweed Chondrus crispus shed light on evolution of the Archaeplastida.</title>
        <authorList>
            <person name="Collen J."/>
            <person name="Porcel B."/>
            <person name="Carre W."/>
            <person name="Ball S.G."/>
            <person name="Chaparro C."/>
            <person name="Tonon T."/>
            <person name="Barbeyron T."/>
            <person name="Michel G."/>
            <person name="Noel B."/>
            <person name="Valentin K."/>
            <person name="Elias M."/>
            <person name="Artiguenave F."/>
            <person name="Arun A."/>
            <person name="Aury J.M."/>
            <person name="Barbosa-Neto J.F."/>
            <person name="Bothwell J.H."/>
            <person name="Bouget F.Y."/>
            <person name="Brillet L."/>
            <person name="Cabello-Hurtado F."/>
            <person name="Capella-Gutierrez S."/>
            <person name="Charrier B."/>
            <person name="Cladiere L."/>
            <person name="Cock J.M."/>
            <person name="Coelho S.M."/>
            <person name="Colleoni C."/>
            <person name="Czjzek M."/>
            <person name="Da Silva C."/>
            <person name="Delage L."/>
            <person name="Denoeud F."/>
            <person name="Deschamps P."/>
            <person name="Dittami S.M."/>
            <person name="Gabaldon T."/>
            <person name="Gachon C.M."/>
            <person name="Groisillier A."/>
            <person name="Herve C."/>
            <person name="Jabbari K."/>
            <person name="Katinka M."/>
            <person name="Kloareg B."/>
            <person name="Kowalczyk N."/>
            <person name="Labadie K."/>
            <person name="Leblanc C."/>
            <person name="Lopez P.J."/>
            <person name="McLachlan D.H."/>
            <person name="Meslet-Cladiere L."/>
            <person name="Moustafa A."/>
            <person name="Nehr Z."/>
            <person name="Nyvall Collen P."/>
            <person name="Panaud O."/>
            <person name="Partensky F."/>
            <person name="Poulain J."/>
            <person name="Rensing S.A."/>
            <person name="Rousvoal S."/>
            <person name="Samson G."/>
            <person name="Symeonidi A."/>
            <person name="Weissenbach J."/>
            <person name="Zambounis A."/>
            <person name="Wincker P."/>
            <person name="Boyen C."/>
        </authorList>
    </citation>
    <scope>NUCLEOTIDE SEQUENCE [LARGE SCALE GENOMIC DNA]</scope>
    <source>
        <strain evidence="2">cv. Stackhouse</strain>
    </source>
</reference>
<proteinExistence type="predicted"/>
<name>R7QNH9_CHOCR</name>
<dbReference type="AlphaFoldDB" id="R7QNH9"/>
<dbReference type="KEGG" id="ccp:CHC_T00001298001"/>
<accession>R7QNH9</accession>
<protein>
    <submittedName>
        <fullName evidence="1">Uncharacterized protein</fullName>
    </submittedName>
</protein>
<dbReference type="Proteomes" id="UP000012073">
    <property type="component" value="Unassembled WGS sequence"/>
</dbReference>
<organism evidence="1 2">
    <name type="scientific">Chondrus crispus</name>
    <name type="common">Carrageen Irish moss</name>
    <name type="synonym">Polymorpha crispa</name>
    <dbReference type="NCBI Taxonomy" id="2769"/>
    <lineage>
        <taxon>Eukaryota</taxon>
        <taxon>Rhodophyta</taxon>
        <taxon>Florideophyceae</taxon>
        <taxon>Rhodymeniophycidae</taxon>
        <taxon>Gigartinales</taxon>
        <taxon>Gigartinaceae</taxon>
        <taxon>Chondrus</taxon>
    </lineage>
</organism>